<accession>A0ABV9LHF5</accession>
<dbReference type="InterPro" id="IPR047057">
    <property type="entry name" value="MerR_fam"/>
</dbReference>
<keyword evidence="2" id="KW-0238">DNA-binding</keyword>
<proteinExistence type="predicted"/>
<dbReference type="PRINTS" id="PR00040">
    <property type="entry name" value="HTHMERR"/>
</dbReference>
<reference evidence="7" key="1">
    <citation type="journal article" date="2019" name="Int. J. Syst. Evol. Microbiol.">
        <title>The Global Catalogue of Microorganisms (GCM) 10K type strain sequencing project: providing services to taxonomists for standard genome sequencing and annotation.</title>
        <authorList>
            <consortium name="The Broad Institute Genomics Platform"/>
            <consortium name="The Broad Institute Genome Sequencing Center for Infectious Disease"/>
            <person name="Wu L."/>
            <person name="Ma J."/>
        </authorList>
    </citation>
    <scope>NUCLEOTIDE SEQUENCE [LARGE SCALE GENOMIC DNA]</scope>
    <source>
        <strain evidence="7">CCUG 62763</strain>
    </source>
</reference>
<sequence>MTATAVRGLRVAELASAAGVPTDTVRYYERVGLLPEPERTAAGYCSYDAGAVDRLHFIRGAQRLGLRLSDIRALLAVRDTGTCPCEPAEQLLRRRLDEVDAEIARLVALRAQMRAMADALPSAQCPPPSPGTWCPPARGGDEP</sequence>
<protein>
    <submittedName>
        <fullName evidence="6">Heavy metal-responsive transcriptional regulator</fullName>
    </submittedName>
</protein>
<dbReference type="InterPro" id="IPR015358">
    <property type="entry name" value="Tscrpt_reg_MerR_DNA-bd"/>
</dbReference>
<keyword evidence="3" id="KW-0804">Transcription</keyword>
<evidence type="ECO:0000313" key="7">
    <source>
        <dbReference type="Proteomes" id="UP001596025"/>
    </source>
</evidence>
<evidence type="ECO:0000256" key="3">
    <source>
        <dbReference type="ARBA" id="ARBA00023163"/>
    </source>
</evidence>
<dbReference type="EMBL" id="JBHSGR010000008">
    <property type="protein sequence ID" value="MFC4693566.1"/>
    <property type="molecule type" value="Genomic_DNA"/>
</dbReference>
<evidence type="ECO:0000313" key="6">
    <source>
        <dbReference type="EMBL" id="MFC4693566.1"/>
    </source>
</evidence>
<organism evidence="6 7">
    <name type="scientific">Geodermatophilus arenarius</name>
    <dbReference type="NCBI Taxonomy" id="1137990"/>
    <lineage>
        <taxon>Bacteria</taxon>
        <taxon>Bacillati</taxon>
        <taxon>Actinomycetota</taxon>
        <taxon>Actinomycetes</taxon>
        <taxon>Geodermatophilales</taxon>
        <taxon>Geodermatophilaceae</taxon>
        <taxon>Geodermatophilus</taxon>
    </lineage>
</organism>
<dbReference type="InterPro" id="IPR009061">
    <property type="entry name" value="DNA-bd_dom_put_sf"/>
</dbReference>
<dbReference type="InterPro" id="IPR000551">
    <property type="entry name" value="MerR-type_HTH_dom"/>
</dbReference>
<dbReference type="PROSITE" id="PS50937">
    <property type="entry name" value="HTH_MERR_2"/>
    <property type="match status" value="1"/>
</dbReference>
<feature type="region of interest" description="Disordered" evidence="4">
    <location>
        <begin position="120"/>
        <end position="143"/>
    </location>
</feature>
<keyword evidence="7" id="KW-1185">Reference proteome</keyword>
<evidence type="ECO:0000256" key="1">
    <source>
        <dbReference type="ARBA" id="ARBA00023015"/>
    </source>
</evidence>
<comment type="caution">
    <text evidence="6">The sequence shown here is derived from an EMBL/GenBank/DDBJ whole genome shotgun (WGS) entry which is preliminary data.</text>
</comment>
<evidence type="ECO:0000259" key="5">
    <source>
        <dbReference type="PROSITE" id="PS50937"/>
    </source>
</evidence>
<dbReference type="PANTHER" id="PTHR30204">
    <property type="entry name" value="REDOX-CYCLING DRUG-SENSING TRANSCRIPTIONAL ACTIVATOR SOXR"/>
    <property type="match status" value="1"/>
</dbReference>
<dbReference type="SMART" id="SM00422">
    <property type="entry name" value="HTH_MERR"/>
    <property type="match status" value="1"/>
</dbReference>
<evidence type="ECO:0000256" key="4">
    <source>
        <dbReference type="SAM" id="MobiDB-lite"/>
    </source>
</evidence>
<gene>
    <name evidence="6" type="ORF">ACFO3M_09235</name>
</gene>
<evidence type="ECO:0000256" key="2">
    <source>
        <dbReference type="ARBA" id="ARBA00023125"/>
    </source>
</evidence>
<dbReference type="Pfam" id="PF00376">
    <property type="entry name" value="MerR"/>
    <property type="match status" value="1"/>
</dbReference>
<dbReference type="PANTHER" id="PTHR30204:SF94">
    <property type="entry name" value="HEAVY METAL-DEPENDENT TRANSCRIPTIONAL REGULATOR HI_0293-RELATED"/>
    <property type="match status" value="1"/>
</dbReference>
<dbReference type="SUPFAM" id="SSF46955">
    <property type="entry name" value="Putative DNA-binding domain"/>
    <property type="match status" value="1"/>
</dbReference>
<name>A0ABV9LHF5_9ACTN</name>
<dbReference type="Gene3D" id="1.10.1660.10">
    <property type="match status" value="1"/>
</dbReference>
<dbReference type="Proteomes" id="UP001596025">
    <property type="component" value="Unassembled WGS sequence"/>
</dbReference>
<dbReference type="CDD" id="cd04770">
    <property type="entry name" value="HTH_HMRTR"/>
    <property type="match status" value="1"/>
</dbReference>
<dbReference type="Pfam" id="PF09278">
    <property type="entry name" value="MerR-DNA-bind"/>
    <property type="match status" value="1"/>
</dbReference>
<dbReference type="RefSeq" id="WP_387988288.1">
    <property type="nucleotide sequence ID" value="NZ_JBHSGR010000008.1"/>
</dbReference>
<feature type="domain" description="HTH merR-type" evidence="5">
    <location>
        <begin position="8"/>
        <end position="77"/>
    </location>
</feature>
<keyword evidence="1" id="KW-0805">Transcription regulation</keyword>